<evidence type="ECO:0000256" key="3">
    <source>
        <dbReference type="ARBA" id="ARBA00023295"/>
    </source>
</evidence>
<feature type="domain" description="Glycoside hydrolase 35 catalytic" evidence="6">
    <location>
        <begin position="73"/>
        <end position="436"/>
    </location>
</feature>
<evidence type="ECO:0000256" key="4">
    <source>
        <dbReference type="RuleBase" id="RU000675"/>
    </source>
</evidence>
<name>A0ABS1BL57_9SPHI</name>
<comment type="caution">
    <text evidence="7">The sequence shown here is derived from an EMBL/GenBank/DDBJ whole genome shotgun (WGS) entry which is preliminary data.</text>
</comment>
<comment type="similarity">
    <text evidence="1 5">Belongs to the glycosyl hydrolase 35 family.</text>
</comment>
<evidence type="ECO:0000256" key="5">
    <source>
        <dbReference type="RuleBase" id="RU003679"/>
    </source>
</evidence>
<dbReference type="EC" id="3.2.1.23" evidence="4"/>
<dbReference type="RefSeq" id="WP_200586536.1">
    <property type="nucleotide sequence ID" value="NZ_JAEHFY010000015.1"/>
</dbReference>
<accession>A0ABS1BL57</accession>
<dbReference type="InterPro" id="IPR031330">
    <property type="entry name" value="Gly_Hdrlase_35_cat"/>
</dbReference>
<organism evidence="7 8">
    <name type="scientific">Pedobacter segetis</name>
    <dbReference type="NCBI Taxonomy" id="2793069"/>
    <lineage>
        <taxon>Bacteria</taxon>
        <taxon>Pseudomonadati</taxon>
        <taxon>Bacteroidota</taxon>
        <taxon>Sphingobacteriia</taxon>
        <taxon>Sphingobacteriales</taxon>
        <taxon>Sphingobacteriaceae</taxon>
        <taxon>Pedobacter</taxon>
    </lineage>
</organism>
<dbReference type="Gene3D" id="2.102.20.10">
    <property type="entry name" value="Beta-galactosidase, domain 2"/>
    <property type="match status" value="1"/>
</dbReference>
<sequence>MLINMVFPKNAAFNAKAILYLIFFFLIGEVHAQNKSYDIDITNSSKAIIYNGLDLGGVNNKGNSIAVNNYYISINKKPIIPVTGEFHFSRYPEQYWDESIKKMKAGGITIIATYVFWNLHEEKENVFNWDGNRNLRKFVKICADNDMPVIVRIGPFCHGEIRNGGLPDWLLPKPYSVRSNDPGYLAEVEKLYNEIGKQLKGLYFKDGGPIIGTQIENEFQHSAAPWGLTYPGQPYDYTAAERDLGVTHFGVSVSETKNPYQELGNNHMKILKQLAIKAGIQTPLYTATGWGNAAIIEKGSLPVTAAYAYPTWTKKADISPFYLYKDLTKTPDYSPVSYNPQEYPAFAAELGSGIMCTYTRRPLVPAKSLDALVNRCLGSGVNGLGYYMFHGGSTPKGDFFFQDEAGGSPKISYDFQAPIGEFGQIRPSFQRLKPIHFFLKDFGDLLAPMVLTLPQNNKDIKPTDLETLRYSVRSDGEHGFLFINNFQDDLVLTDKKSLSVNVKTKTETISFPISIKSGENAIYPFNLMVGGANLKFATAQLMMKSEDSKLPYYVFFINDGEKPVFVFSKSKGLKIKNSISSNILQTAKEWKVLPAENQNSEFLINLNGKQTKILVLTKETALKSYVLDPTNKKVLCFTNALPLQNGDEIKFLSTGNSEFDFSIYPKNNLTPKLSDGKLSSIKNRLFDTFSVNLPKYADSLNFTQTSDRKIQVSMPSPNKQIEDFFLNIDYVGDTGMAFIDGKLITDNLYKGLPWQIGLKQYMFNKKGDQIQFYFRPMYKGAPYLVDLKSSDIPDFSKTDKYIKINNVSLTPQYKAFVKF</sequence>
<keyword evidence="3 4" id="KW-0326">Glycosidase</keyword>
<dbReference type="EMBL" id="JAEHFY010000015">
    <property type="protein sequence ID" value="MBK0383625.1"/>
    <property type="molecule type" value="Genomic_DNA"/>
</dbReference>
<evidence type="ECO:0000256" key="1">
    <source>
        <dbReference type="ARBA" id="ARBA00009809"/>
    </source>
</evidence>
<dbReference type="Pfam" id="PF01301">
    <property type="entry name" value="Glyco_hydro_35"/>
    <property type="match status" value="1"/>
</dbReference>
<proteinExistence type="inferred from homology"/>
<keyword evidence="2 4" id="KW-0378">Hydrolase</keyword>
<dbReference type="PRINTS" id="PR00742">
    <property type="entry name" value="GLHYDRLASE35"/>
</dbReference>
<evidence type="ECO:0000313" key="8">
    <source>
        <dbReference type="Proteomes" id="UP000660024"/>
    </source>
</evidence>
<dbReference type="InterPro" id="IPR037110">
    <property type="entry name" value="Betagal_dom2_sf"/>
</dbReference>
<keyword evidence="8" id="KW-1185">Reference proteome</keyword>
<dbReference type="PROSITE" id="PS01182">
    <property type="entry name" value="GLYCOSYL_HYDROL_F35"/>
    <property type="match status" value="1"/>
</dbReference>
<dbReference type="SUPFAM" id="SSF51445">
    <property type="entry name" value="(Trans)glycosidases"/>
    <property type="match status" value="1"/>
</dbReference>
<comment type="catalytic activity">
    <reaction evidence="4">
        <text>Hydrolysis of terminal non-reducing beta-D-galactose residues in beta-D-galactosides.</text>
        <dbReference type="EC" id="3.2.1.23"/>
    </reaction>
</comment>
<dbReference type="InterPro" id="IPR001944">
    <property type="entry name" value="Glycoside_Hdrlase_35"/>
</dbReference>
<gene>
    <name evidence="7" type="ORF">I5M32_11715</name>
</gene>
<evidence type="ECO:0000256" key="2">
    <source>
        <dbReference type="ARBA" id="ARBA00022801"/>
    </source>
</evidence>
<evidence type="ECO:0000259" key="6">
    <source>
        <dbReference type="Pfam" id="PF01301"/>
    </source>
</evidence>
<protein>
    <recommendedName>
        <fullName evidence="4">Beta-galactosidase</fullName>
        <ecNumber evidence="4">3.2.1.23</ecNumber>
    </recommendedName>
</protein>
<dbReference type="Gene3D" id="3.20.20.80">
    <property type="entry name" value="Glycosidases"/>
    <property type="match status" value="1"/>
</dbReference>
<dbReference type="PANTHER" id="PTHR23421">
    <property type="entry name" value="BETA-GALACTOSIDASE RELATED"/>
    <property type="match status" value="1"/>
</dbReference>
<dbReference type="InterPro" id="IPR019801">
    <property type="entry name" value="Glyco_hydro_35_CS"/>
</dbReference>
<evidence type="ECO:0000313" key="7">
    <source>
        <dbReference type="EMBL" id="MBK0383625.1"/>
    </source>
</evidence>
<dbReference type="Proteomes" id="UP000660024">
    <property type="component" value="Unassembled WGS sequence"/>
</dbReference>
<reference evidence="7 8" key="1">
    <citation type="submission" date="2020-12" db="EMBL/GenBank/DDBJ databases">
        <title>Bacterial novel species Pedobacter sp. SD-b isolated from soil.</title>
        <authorList>
            <person name="Jung H.-Y."/>
        </authorList>
    </citation>
    <scope>NUCLEOTIDE SEQUENCE [LARGE SCALE GENOMIC DNA]</scope>
    <source>
        <strain evidence="7 8">SD-b</strain>
    </source>
</reference>
<dbReference type="InterPro" id="IPR017853">
    <property type="entry name" value="GH"/>
</dbReference>